<dbReference type="InterPro" id="IPR050250">
    <property type="entry name" value="Macrolide_Exporter_MacB"/>
</dbReference>
<dbReference type="Pfam" id="PF12704">
    <property type="entry name" value="MacB_PCD"/>
    <property type="match status" value="1"/>
</dbReference>
<gene>
    <name evidence="10" type="ordered locus">Ethha_1142</name>
</gene>
<keyword evidence="2" id="KW-1003">Cell membrane</keyword>
<feature type="transmembrane region" description="Helical" evidence="7">
    <location>
        <begin position="353"/>
        <end position="378"/>
    </location>
</feature>
<evidence type="ECO:0000256" key="4">
    <source>
        <dbReference type="ARBA" id="ARBA00022989"/>
    </source>
</evidence>
<dbReference type="InterPro" id="IPR025857">
    <property type="entry name" value="MacB_PCD"/>
</dbReference>
<keyword evidence="11" id="KW-1185">Reference proteome</keyword>
<feature type="transmembrane region" description="Helical" evidence="7">
    <location>
        <begin position="318"/>
        <end position="347"/>
    </location>
</feature>
<feature type="domain" description="MacB-like periplasmic core" evidence="9">
    <location>
        <begin position="21"/>
        <end position="237"/>
    </location>
</feature>
<evidence type="ECO:0000313" key="10">
    <source>
        <dbReference type="EMBL" id="ADU26693.1"/>
    </source>
</evidence>
<dbReference type="GO" id="GO:0005886">
    <property type="term" value="C:plasma membrane"/>
    <property type="evidence" value="ECO:0007669"/>
    <property type="project" value="UniProtKB-SubCell"/>
</dbReference>
<dbReference type="KEGG" id="eha:Ethha_1142"/>
<protein>
    <recommendedName>
        <fullName evidence="12">ABC transporter permease</fullName>
    </recommendedName>
</protein>
<dbReference type="RefSeq" id="WP_013485054.1">
    <property type="nucleotide sequence ID" value="NC_014828.1"/>
</dbReference>
<keyword evidence="4 7" id="KW-1133">Transmembrane helix</keyword>
<dbReference type="Proteomes" id="UP000001551">
    <property type="component" value="Chromosome"/>
</dbReference>
<dbReference type="STRING" id="663278.Ethha_1142"/>
<feature type="transmembrane region" description="Helical" evidence="7">
    <location>
        <begin position="272"/>
        <end position="297"/>
    </location>
</feature>
<keyword evidence="3 7" id="KW-0812">Transmembrane</keyword>
<reference evidence="10 11" key="1">
    <citation type="submission" date="2010-12" db="EMBL/GenBank/DDBJ databases">
        <title>Complete sequence of Ethanoligenens harbinense YUAN-3.</title>
        <authorList>
            <person name="Lucas S."/>
            <person name="Copeland A."/>
            <person name="Lapidus A."/>
            <person name="Cheng J.-F."/>
            <person name="Bruce D."/>
            <person name="Goodwin L."/>
            <person name="Pitluck S."/>
            <person name="Chertkov O."/>
            <person name="Misra M."/>
            <person name="Detter J.C."/>
            <person name="Han C."/>
            <person name="Tapia R."/>
            <person name="Land M."/>
            <person name="Hauser L."/>
            <person name="Jeffries C."/>
            <person name="Kyrpides N."/>
            <person name="Ivanova N."/>
            <person name="Mikhailova N."/>
            <person name="Wang A."/>
            <person name="Mouttaki H."/>
            <person name="He Z."/>
            <person name="Zhou J."/>
            <person name="Hemme C.L."/>
            <person name="Woyke T."/>
        </authorList>
    </citation>
    <scope>NUCLEOTIDE SEQUENCE [LARGE SCALE GENOMIC DNA]</scope>
    <source>
        <strain evidence="11">DSM 18485 / JCM 12961 / CGMCC 1.5033 / YUAN-3</strain>
    </source>
</reference>
<evidence type="ECO:0000256" key="1">
    <source>
        <dbReference type="ARBA" id="ARBA00004651"/>
    </source>
</evidence>
<dbReference type="GO" id="GO:0022857">
    <property type="term" value="F:transmembrane transporter activity"/>
    <property type="evidence" value="ECO:0007669"/>
    <property type="project" value="TreeGrafter"/>
</dbReference>
<evidence type="ECO:0000256" key="5">
    <source>
        <dbReference type="ARBA" id="ARBA00023136"/>
    </source>
</evidence>
<accession>E6U4Y7</accession>
<keyword evidence="5 7" id="KW-0472">Membrane</keyword>
<organism evidence="10 11">
    <name type="scientific">Ethanoligenens harbinense (strain DSM 18485 / JCM 12961 / CGMCC 1.5033 / YUAN-3)</name>
    <dbReference type="NCBI Taxonomy" id="663278"/>
    <lineage>
        <taxon>Bacteria</taxon>
        <taxon>Bacillati</taxon>
        <taxon>Bacillota</taxon>
        <taxon>Clostridia</taxon>
        <taxon>Eubacteriales</taxon>
        <taxon>Oscillospiraceae</taxon>
        <taxon>Ethanoligenens</taxon>
    </lineage>
</organism>
<sequence length="395" mass="42077">MRFSQALRMAFKAIASNKMRSFLTMLGIVIGISSVIIMLAVGNGSKQAITSSIEGMGTNLLTLSLTGTKTTTLTSSDISTLTKSKNIANVASDLTGTATVKSGDENETASVEGTVPSYSDVRDVTVAYGRFITQDDVDNHYQVLDIGPEVIQNVYPNLSVKQYQSLVGQTIQVNGANFLIVGILESKGTSTTGSSDNRVIMPVTTAERLEGTTSVRTYYVEAASAGKIDDATTDLNNLMYDKFSGDTTQYRVLSESELLQTSTQTTSTMTNMLTAVAAISLVVGGIGIMNIMLVSVVERTREIGIRKAIGAKRRDIMLQFLIEAVVLSCLSGAIGVIIGVVACLIMPQFTKQAMVMSGGVMLIAFLFSVAVGIAFGLYPAAKASKLRPIDALRYE</sequence>
<feature type="transmembrane region" description="Helical" evidence="7">
    <location>
        <begin position="21"/>
        <end position="42"/>
    </location>
</feature>
<dbReference type="AlphaFoldDB" id="E6U4Y7"/>
<dbReference type="HOGENOM" id="CLU_000604_8_0_9"/>
<proteinExistence type="inferred from homology"/>
<evidence type="ECO:0000256" key="6">
    <source>
        <dbReference type="ARBA" id="ARBA00038076"/>
    </source>
</evidence>
<evidence type="ECO:0000259" key="8">
    <source>
        <dbReference type="Pfam" id="PF02687"/>
    </source>
</evidence>
<dbReference type="Pfam" id="PF02687">
    <property type="entry name" value="FtsX"/>
    <property type="match status" value="1"/>
</dbReference>
<evidence type="ECO:0000259" key="9">
    <source>
        <dbReference type="Pfam" id="PF12704"/>
    </source>
</evidence>
<evidence type="ECO:0000313" key="11">
    <source>
        <dbReference type="Proteomes" id="UP000001551"/>
    </source>
</evidence>
<evidence type="ECO:0000256" key="2">
    <source>
        <dbReference type="ARBA" id="ARBA00022475"/>
    </source>
</evidence>
<dbReference type="EMBL" id="CP002400">
    <property type="protein sequence ID" value="ADU26693.1"/>
    <property type="molecule type" value="Genomic_DNA"/>
</dbReference>
<dbReference type="PANTHER" id="PTHR30572:SF4">
    <property type="entry name" value="ABC TRANSPORTER PERMEASE YTRF"/>
    <property type="match status" value="1"/>
</dbReference>
<dbReference type="PANTHER" id="PTHR30572">
    <property type="entry name" value="MEMBRANE COMPONENT OF TRANSPORTER-RELATED"/>
    <property type="match status" value="1"/>
</dbReference>
<evidence type="ECO:0008006" key="12">
    <source>
        <dbReference type="Google" id="ProtNLM"/>
    </source>
</evidence>
<comment type="subcellular location">
    <subcellularLocation>
        <location evidence="1">Cell membrane</location>
        <topology evidence="1">Multi-pass membrane protein</topology>
    </subcellularLocation>
</comment>
<dbReference type="eggNOG" id="COG0577">
    <property type="taxonomic scope" value="Bacteria"/>
</dbReference>
<evidence type="ECO:0000256" key="3">
    <source>
        <dbReference type="ARBA" id="ARBA00022692"/>
    </source>
</evidence>
<name>E6U4Y7_ETHHY</name>
<evidence type="ECO:0000256" key="7">
    <source>
        <dbReference type="SAM" id="Phobius"/>
    </source>
</evidence>
<dbReference type="InterPro" id="IPR003838">
    <property type="entry name" value="ABC3_permease_C"/>
</dbReference>
<comment type="similarity">
    <text evidence="6">Belongs to the ABC-4 integral membrane protein family.</text>
</comment>
<feature type="domain" description="ABC3 transporter permease C-terminal" evidence="8">
    <location>
        <begin position="276"/>
        <end position="387"/>
    </location>
</feature>